<dbReference type="Pfam" id="PF08520">
    <property type="entry name" value="Mitofissin"/>
    <property type="match status" value="1"/>
</dbReference>
<evidence type="ECO:0000256" key="1">
    <source>
        <dbReference type="SAM" id="SignalP"/>
    </source>
</evidence>
<evidence type="ECO:0000313" key="2">
    <source>
        <dbReference type="EMBL" id="AMD23020.1"/>
    </source>
</evidence>
<proteinExistence type="predicted"/>
<dbReference type="PANTHER" id="PTHR28075:SF1">
    <property type="entry name" value="DUF1748-DOMAIN-CONTAINING PROTEIN"/>
    <property type="match status" value="1"/>
</dbReference>
<keyword evidence="1" id="KW-0732">Signal</keyword>
<reference evidence="2 3" key="1">
    <citation type="submission" date="2016-01" db="EMBL/GenBank/DDBJ databases">
        <title>Genome sequence of the yeast Holleya sinecauda.</title>
        <authorList>
            <person name="Dietrich F.S."/>
        </authorList>
    </citation>
    <scope>NUCLEOTIDE SEQUENCE [LARGE SCALE GENOMIC DNA]</scope>
    <source>
        <strain evidence="2 3">ATCC 58844</strain>
    </source>
</reference>
<dbReference type="PANTHER" id="PTHR28075">
    <property type="entry name" value="CHROMOSOME 16, WHOLE GENOME SHOTGUN SEQUENCE"/>
    <property type="match status" value="1"/>
</dbReference>
<gene>
    <name evidence="2" type="ORF">AW171_hschr85092</name>
</gene>
<dbReference type="AlphaFoldDB" id="A0A0X8HX00"/>
<feature type="signal peptide" evidence="1">
    <location>
        <begin position="1"/>
        <end position="22"/>
    </location>
</feature>
<organism evidence="2 3">
    <name type="scientific">Eremothecium sinecaudum</name>
    <dbReference type="NCBI Taxonomy" id="45286"/>
    <lineage>
        <taxon>Eukaryota</taxon>
        <taxon>Fungi</taxon>
        <taxon>Dikarya</taxon>
        <taxon>Ascomycota</taxon>
        <taxon>Saccharomycotina</taxon>
        <taxon>Saccharomycetes</taxon>
        <taxon>Saccharomycetales</taxon>
        <taxon>Saccharomycetaceae</taxon>
        <taxon>Eremothecium</taxon>
    </lineage>
</organism>
<dbReference type="InterPro" id="IPR013726">
    <property type="entry name" value="Mitofissin"/>
</dbReference>
<sequence>MALFGKVIHFSIDVVLVSTCLAGIKRNTGLTLKTDYLGDGPVKEYTNKLLNMGDSVFDYAVATCGSSSYFKRR</sequence>
<feature type="chain" id="PRO_5007066987" evidence="1">
    <location>
        <begin position="23"/>
        <end position="73"/>
    </location>
</feature>
<dbReference type="GeneID" id="28726398"/>
<accession>A0A0X8HX00</accession>
<dbReference type="OrthoDB" id="16824at2759"/>
<dbReference type="Proteomes" id="UP000243052">
    <property type="component" value="Chromosome viii"/>
</dbReference>
<name>A0A0X8HX00_9SACH</name>
<dbReference type="GO" id="GO:0005737">
    <property type="term" value="C:cytoplasm"/>
    <property type="evidence" value="ECO:0007669"/>
    <property type="project" value="TreeGrafter"/>
</dbReference>
<keyword evidence="3" id="KW-1185">Reference proteome</keyword>
<dbReference type="RefSeq" id="XP_017990016.1">
    <property type="nucleotide sequence ID" value="XM_018134527.1"/>
</dbReference>
<dbReference type="EMBL" id="CP014248">
    <property type="protein sequence ID" value="AMD23020.1"/>
    <property type="molecule type" value="Genomic_DNA"/>
</dbReference>
<protein>
    <submittedName>
        <fullName evidence="2">HHR251Wp</fullName>
    </submittedName>
</protein>
<evidence type="ECO:0000313" key="3">
    <source>
        <dbReference type="Proteomes" id="UP000243052"/>
    </source>
</evidence>